<keyword evidence="3" id="KW-0731">Sigma factor</keyword>
<dbReference type="InterPro" id="IPR013324">
    <property type="entry name" value="RNA_pol_sigma_r3/r4-like"/>
</dbReference>
<dbReference type="Pfam" id="PF08281">
    <property type="entry name" value="Sigma70_r4_2"/>
    <property type="match status" value="1"/>
</dbReference>
<dbReference type="PANTHER" id="PTHR43133">
    <property type="entry name" value="RNA POLYMERASE ECF-TYPE SIGMA FACTO"/>
    <property type="match status" value="1"/>
</dbReference>
<evidence type="ECO:0000256" key="4">
    <source>
        <dbReference type="ARBA" id="ARBA00023163"/>
    </source>
</evidence>
<keyword evidence="2" id="KW-0805">Transcription regulation</keyword>
<dbReference type="Gene3D" id="1.10.10.10">
    <property type="entry name" value="Winged helix-like DNA-binding domain superfamily/Winged helix DNA-binding domain"/>
    <property type="match status" value="1"/>
</dbReference>
<dbReference type="EMBL" id="CAXAQS010000256">
    <property type="protein sequence ID" value="CAK9250860.1"/>
    <property type="molecule type" value="Genomic_DNA"/>
</dbReference>
<dbReference type="PANTHER" id="PTHR43133:SF25">
    <property type="entry name" value="RNA POLYMERASE SIGMA FACTOR RFAY-RELATED"/>
    <property type="match status" value="1"/>
</dbReference>
<evidence type="ECO:0000313" key="7">
    <source>
        <dbReference type="EMBL" id="CAK9250860.1"/>
    </source>
</evidence>
<dbReference type="SUPFAM" id="SSF88946">
    <property type="entry name" value="Sigma2 domain of RNA polymerase sigma factors"/>
    <property type="match status" value="1"/>
</dbReference>
<dbReference type="InterPro" id="IPR039425">
    <property type="entry name" value="RNA_pol_sigma-70-like"/>
</dbReference>
<dbReference type="InterPro" id="IPR013325">
    <property type="entry name" value="RNA_pol_sigma_r2"/>
</dbReference>
<comment type="similarity">
    <text evidence="1">Belongs to the sigma-70 factor family. ECF subfamily.</text>
</comment>
<feature type="domain" description="RNA polymerase sigma factor 70 region 4 type 2" evidence="6">
    <location>
        <begin position="110"/>
        <end position="159"/>
    </location>
</feature>
<organism evidence="7 8">
    <name type="scientific">Sphagnum jensenii</name>
    <dbReference type="NCBI Taxonomy" id="128206"/>
    <lineage>
        <taxon>Eukaryota</taxon>
        <taxon>Viridiplantae</taxon>
        <taxon>Streptophyta</taxon>
        <taxon>Embryophyta</taxon>
        <taxon>Bryophyta</taxon>
        <taxon>Sphagnophytina</taxon>
        <taxon>Sphagnopsida</taxon>
        <taxon>Sphagnales</taxon>
        <taxon>Sphagnaceae</taxon>
        <taxon>Sphagnum</taxon>
    </lineage>
</organism>
<accession>A0ABP0VD14</accession>
<reference evidence="7" key="1">
    <citation type="submission" date="2024-02" db="EMBL/GenBank/DDBJ databases">
        <authorList>
            <consortium name="ELIXIR-Norway"/>
            <consortium name="Elixir Norway"/>
        </authorList>
    </citation>
    <scope>NUCLEOTIDE SEQUENCE</scope>
</reference>
<gene>
    <name evidence="7" type="ORF">CSSPJE1EN1_LOCUS26238</name>
</gene>
<evidence type="ECO:0000256" key="3">
    <source>
        <dbReference type="ARBA" id="ARBA00023082"/>
    </source>
</evidence>
<dbReference type="InterPro" id="IPR007627">
    <property type="entry name" value="RNA_pol_sigma70_r2"/>
</dbReference>
<dbReference type="Gene3D" id="1.10.1740.10">
    <property type="match status" value="1"/>
</dbReference>
<proteinExistence type="inferred from homology"/>
<protein>
    <recommendedName>
        <fullName evidence="9">RNA polymerase sigma factor</fullName>
    </recommendedName>
</protein>
<evidence type="ECO:0000313" key="8">
    <source>
        <dbReference type="Proteomes" id="UP001497444"/>
    </source>
</evidence>
<evidence type="ECO:0000256" key="1">
    <source>
        <dbReference type="ARBA" id="ARBA00010641"/>
    </source>
</evidence>
<dbReference type="InterPro" id="IPR013249">
    <property type="entry name" value="RNA_pol_sigma70_r4_t2"/>
</dbReference>
<dbReference type="NCBIfam" id="TIGR02937">
    <property type="entry name" value="sigma70-ECF"/>
    <property type="match status" value="1"/>
</dbReference>
<dbReference type="Pfam" id="PF04542">
    <property type="entry name" value="Sigma70_r2"/>
    <property type="match status" value="1"/>
</dbReference>
<dbReference type="SUPFAM" id="SSF88659">
    <property type="entry name" value="Sigma3 and sigma4 domains of RNA polymerase sigma factors"/>
    <property type="match status" value="1"/>
</dbReference>
<evidence type="ECO:0000259" key="5">
    <source>
        <dbReference type="Pfam" id="PF04542"/>
    </source>
</evidence>
<keyword evidence="4" id="KW-0804">Transcription</keyword>
<keyword evidence="8" id="KW-1185">Reference proteome</keyword>
<evidence type="ECO:0000259" key="6">
    <source>
        <dbReference type="Pfam" id="PF08281"/>
    </source>
</evidence>
<feature type="domain" description="RNA polymerase sigma-70 region 2" evidence="5">
    <location>
        <begin position="15"/>
        <end position="76"/>
    </location>
</feature>
<dbReference type="Proteomes" id="UP001497444">
    <property type="component" value="Unassembled WGS sequence"/>
</dbReference>
<evidence type="ECO:0000256" key="2">
    <source>
        <dbReference type="ARBA" id="ARBA00023015"/>
    </source>
</evidence>
<dbReference type="InterPro" id="IPR014284">
    <property type="entry name" value="RNA_pol_sigma-70_dom"/>
</dbReference>
<dbReference type="InterPro" id="IPR036388">
    <property type="entry name" value="WH-like_DNA-bd_sf"/>
</dbReference>
<evidence type="ECO:0008006" key="9">
    <source>
        <dbReference type="Google" id="ProtNLM"/>
    </source>
</evidence>
<comment type="caution">
    <text evidence="7">The sequence shown here is derived from an EMBL/GenBank/DDBJ whole genome shotgun (WGS) entry which is preliminary data.</text>
</comment>
<name>A0ABP0VD14_9BRYO</name>
<sequence>MATFNFSSDLNDYDQILRPFAYTLVKNKEEMEDLIQDTFYRALANKDKFLEGTNFKAWLFTIMKNIFINNYRKKQKGNVVTDISDNQYLLNNGKNSTINDGERVFMKEAIDKAISDVSADFTEPFMMYYRGFKYHEIAEKLELPLGTVKSRIFFARRELQMRLKSVGIEHSKN</sequence>